<evidence type="ECO:0000256" key="2">
    <source>
        <dbReference type="ARBA" id="ARBA00023002"/>
    </source>
</evidence>
<evidence type="ECO:0000256" key="3">
    <source>
        <dbReference type="SAM" id="SignalP"/>
    </source>
</evidence>
<dbReference type="SMART" id="SM00822">
    <property type="entry name" value="PKS_KR"/>
    <property type="match status" value="1"/>
</dbReference>
<keyword evidence="2" id="KW-0560">Oxidoreductase</keyword>
<proteinExistence type="inferred from homology"/>
<evidence type="ECO:0000256" key="1">
    <source>
        <dbReference type="ARBA" id="ARBA00006484"/>
    </source>
</evidence>
<comment type="similarity">
    <text evidence="1">Belongs to the short-chain dehydrogenases/reductases (SDR) family.</text>
</comment>
<comment type="caution">
    <text evidence="5">The sequence shown here is derived from an EMBL/GenBank/DDBJ whole genome shotgun (WGS) entry which is preliminary data.</text>
</comment>
<dbReference type="OrthoDB" id="3206777at2"/>
<evidence type="ECO:0000313" key="5">
    <source>
        <dbReference type="EMBL" id="MTD55620.1"/>
    </source>
</evidence>
<feature type="signal peptide" evidence="3">
    <location>
        <begin position="1"/>
        <end position="22"/>
    </location>
</feature>
<keyword evidence="6" id="KW-1185">Reference proteome</keyword>
<dbReference type="Proteomes" id="UP000440096">
    <property type="component" value="Unassembled WGS sequence"/>
</dbReference>
<gene>
    <name evidence="5" type="ORF">GKO32_16785</name>
</gene>
<dbReference type="GO" id="GO:0016616">
    <property type="term" value="F:oxidoreductase activity, acting on the CH-OH group of donors, NAD or NADP as acceptor"/>
    <property type="evidence" value="ECO:0007669"/>
    <property type="project" value="UniProtKB-ARBA"/>
</dbReference>
<dbReference type="PROSITE" id="PS00061">
    <property type="entry name" value="ADH_SHORT"/>
    <property type="match status" value="1"/>
</dbReference>
<dbReference type="PANTHER" id="PTHR42760:SF133">
    <property type="entry name" value="3-OXOACYL-[ACYL-CARRIER-PROTEIN] REDUCTASE"/>
    <property type="match status" value="1"/>
</dbReference>
<dbReference type="RefSeq" id="WP_154757820.1">
    <property type="nucleotide sequence ID" value="NZ_WMBA01000024.1"/>
</dbReference>
<dbReference type="InterPro" id="IPR002347">
    <property type="entry name" value="SDR_fam"/>
</dbReference>
<reference evidence="5 6" key="1">
    <citation type="submission" date="2019-11" db="EMBL/GenBank/DDBJ databases">
        <title>Draft genome of Amycolatopsis RM579.</title>
        <authorList>
            <person name="Duangmal K."/>
            <person name="Mingma R."/>
        </authorList>
    </citation>
    <scope>NUCLEOTIDE SEQUENCE [LARGE SCALE GENOMIC DNA]</scope>
    <source>
        <strain evidence="5 6">RM579</strain>
    </source>
</reference>
<dbReference type="Gene3D" id="3.40.50.720">
    <property type="entry name" value="NAD(P)-binding Rossmann-like Domain"/>
    <property type="match status" value="1"/>
</dbReference>
<dbReference type="Pfam" id="PF13561">
    <property type="entry name" value="adh_short_C2"/>
    <property type="match status" value="1"/>
</dbReference>
<dbReference type="PRINTS" id="PR00080">
    <property type="entry name" value="SDRFAMILY"/>
</dbReference>
<dbReference type="FunFam" id="3.40.50.720:FF:000084">
    <property type="entry name" value="Short-chain dehydrogenase reductase"/>
    <property type="match status" value="1"/>
</dbReference>
<name>A0A6N7Z578_9PSEU</name>
<sequence length="255" mass="26284">MRVVGKVALVTGGMGGIGAACAALLAREGATVYVSDISAQEATDDAVTTLPHDVTKSGDWDRIVSRILDERGRLDVLVNCAGIEGSHQRGLATTEDDWNRVLAVNLTGTFLACKAVFPPMLDQGQGSVILTSSVVSGMATSGALAYGASKAGVAHLAKSFATIGAESGARVRCNSVHPGSIVSRMSDSMFTAIAATNQVSFAEIEDRVKAAIPFGARGLPEDIANLVLYLASDESSYATGSEFKVDGGWSLKSAG</sequence>
<dbReference type="SUPFAM" id="SSF51735">
    <property type="entry name" value="NAD(P)-binding Rossmann-fold domains"/>
    <property type="match status" value="1"/>
</dbReference>
<dbReference type="PRINTS" id="PR00081">
    <property type="entry name" value="GDHRDH"/>
</dbReference>
<dbReference type="InterPro" id="IPR020904">
    <property type="entry name" value="Sc_DH/Rdtase_CS"/>
</dbReference>
<organism evidence="5 6">
    <name type="scientific">Amycolatopsis pithecellobii</name>
    <dbReference type="NCBI Taxonomy" id="664692"/>
    <lineage>
        <taxon>Bacteria</taxon>
        <taxon>Bacillati</taxon>
        <taxon>Actinomycetota</taxon>
        <taxon>Actinomycetes</taxon>
        <taxon>Pseudonocardiales</taxon>
        <taxon>Pseudonocardiaceae</taxon>
        <taxon>Amycolatopsis</taxon>
    </lineage>
</organism>
<dbReference type="AlphaFoldDB" id="A0A6N7Z578"/>
<feature type="chain" id="PRO_5039566574" evidence="3">
    <location>
        <begin position="23"/>
        <end position="255"/>
    </location>
</feature>
<dbReference type="PROSITE" id="PS51257">
    <property type="entry name" value="PROKAR_LIPOPROTEIN"/>
    <property type="match status" value="1"/>
</dbReference>
<accession>A0A6N7Z578</accession>
<protein>
    <submittedName>
        <fullName evidence="5">SDR family oxidoreductase</fullName>
    </submittedName>
</protein>
<dbReference type="PANTHER" id="PTHR42760">
    <property type="entry name" value="SHORT-CHAIN DEHYDROGENASES/REDUCTASES FAMILY MEMBER"/>
    <property type="match status" value="1"/>
</dbReference>
<evidence type="ECO:0000313" key="6">
    <source>
        <dbReference type="Proteomes" id="UP000440096"/>
    </source>
</evidence>
<evidence type="ECO:0000259" key="4">
    <source>
        <dbReference type="SMART" id="SM00822"/>
    </source>
</evidence>
<dbReference type="InterPro" id="IPR036291">
    <property type="entry name" value="NAD(P)-bd_dom_sf"/>
</dbReference>
<keyword evidence="3" id="KW-0732">Signal</keyword>
<dbReference type="EMBL" id="WMBA01000024">
    <property type="protein sequence ID" value="MTD55620.1"/>
    <property type="molecule type" value="Genomic_DNA"/>
</dbReference>
<feature type="domain" description="Ketoreductase" evidence="4">
    <location>
        <begin position="6"/>
        <end position="173"/>
    </location>
</feature>
<dbReference type="InterPro" id="IPR057326">
    <property type="entry name" value="KR_dom"/>
</dbReference>